<dbReference type="InterPro" id="IPR007050">
    <property type="entry name" value="HTH_bacterioopsin"/>
</dbReference>
<evidence type="ECO:0000256" key="2">
    <source>
        <dbReference type="ARBA" id="ARBA00023163"/>
    </source>
</evidence>
<keyword evidence="1" id="KW-0805">Transcription regulation</keyword>
<evidence type="ECO:0000259" key="3">
    <source>
        <dbReference type="Pfam" id="PF04967"/>
    </source>
</evidence>
<dbReference type="Pfam" id="PF24278">
    <property type="entry name" value="HVO_0513_N"/>
    <property type="match status" value="1"/>
</dbReference>
<evidence type="ECO:0000313" key="5">
    <source>
        <dbReference type="EMBL" id="MFD1587001.1"/>
    </source>
</evidence>
<sequence>MRYFQLLLTPKEQEGFHELDTLTAQHAAIEREAILHLNLLNDGTGVALFLMQGESAALEGIYEEHESVLSYDVFDSEESGFHAHVHFEPDNPATELLQIVDRHKLYIDPPLEYTDEGALRLTAAGPQELVRRAAIDIPDTVDAYLELIGEYEPQRDSLVTMLTDRQQEVLQTAVEMGYYSIPRQATHEDLAAHLDCSAGTVGEHLRKIEARVLSELIP</sequence>
<organism evidence="5 6">
    <name type="scientific">Halorientalis brevis</name>
    <dbReference type="NCBI Taxonomy" id="1126241"/>
    <lineage>
        <taxon>Archaea</taxon>
        <taxon>Methanobacteriati</taxon>
        <taxon>Methanobacteriota</taxon>
        <taxon>Stenosarchaea group</taxon>
        <taxon>Halobacteria</taxon>
        <taxon>Halobacteriales</taxon>
        <taxon>Haloarculaceae</taxon>
        <taxon>Halorientalis</taxon>
    </lineage>
</organism>
<dbReference type="PANTHER" id="PTHR34236">
    <property type="entry name" value="DIMETHYL SULFOXIDE REDUCTASE TRANSCRIPTIONAL ACTIVATOR"/>
    <property type="match status" value="1"/>
</dbReference>
<feature type="domain" description="HTH bat-type" evidence="3">
    <location>
        <begin position="162"/>
        <end position="213"/>
    </location>
</feature>
<dbReference type="InterPro" id="IPR036388">
    <property type="entry name" value="WH-like_DNA-bd_sf"/>
</dbReference>
<comment type="caution">
    <text evidence="5">The sequence shown here is derived from an EMBL/GenBank/DDBJ whole genome shotgun (WGS) entry which is preliminary data.</text>
</comment>
<evidence type="ECO:0000313" key="6">
    <source>
        <dbReference type="Proteomes" id="UP001597119"/>
    </source>
</evidence>
<dbReference type="EMBL" id="JBHUDJ010000003">
    <property type="protein sequence ID" value="MFD1587001.1"/>
    <property type="molecule type" value="Genomic_DNA"/>
</dbReference>
<protein>
    <submittedName>
        <fullName evidence="5">Helix-turn-helix domain-containing protein</fullName>
    </submittedName>
</protein>
<feature type="domain" description="HVO-0513-like N-terminal" evidence="4">
    <location>
        <begin position="17"/>
        <end position="151"/>
    </location>
</feature>
<dbReference type="Pfam" id="PF04967">
    <property type="entry name" value="HTH_10"/>
    <property type="match status" value="1"/>
</dbReference>
<proteinExistence type="predicted"/>
<dbReference type="RefSeq" id="WP_247375530.1">
    <property type="nucleotide sequence ID" value="NZ_JALLGV010000001.1"/>
</dbReference>
<dbReference type="Proteomes" id="UP001597119">
    <property type="component" value="Unassembled WGS sequence"/>
</dbReference>
<gene>
    <name evidence="5" type="ORF">ACFR9U_08395</name>
</gene>
<evidence type="ECO:0000259" key="4">
    <source>
        <dbReference type="Pfam" id="PF24278"/>
    </source>
</evidence>
<dbReference type="PANTHER" id="PTHR34236:SF1">
    <property type="entry name" value="DIMETHYL SULFOXIDE REDUCTASE TRANSCRIPTIONAL ACTIVATOR"/>
    <property type="match status" value="1"/>
</dbReference>
<keyword evidence="2" id="KW-0804">Transcription</keyword>
<reference evidence="5 6" key="1">
    <citation type="journal article" date="2019" name="Int. J. Syst. Evol. Microbiol.">
        <title>The Global Catalogue of Microorganisms (GCM) 10K type strain sequencing project: providing services to taxonomists for standard genome sequencing and annotation.</title>
        <authorList>
            <consortium name="The Broad Institute Genomics Platform"/>
            <consortium name="The Broad Institute Genome Sequencing Center for Infectious Disease"/>
            <person name="Wu L."/>
            <person name="Ma J."/>
        </authorList>
    </citation>
    <scope>NUCLEOTIDE SEQUENCE [LARGE SCALE GENOMIC DNA]</scope>
    <source>
        <strain evidence="5 6">CGMCC 1.12125</strain>
    </source>
</reference>
<accession>A0ABD6CAC9</accession>
<dbReference type="Gene3D" id="1.10.10.10">
    <property type="entry name" value="Winged helix-like DNA-binding domain superfamily/Winged helix DNA-binding domain"/>
    <property type="match status" value="1"/>
</dbReference>
<name>A0ABD6CAC9_9EURY</name>
<keyword evidence="6" id="KW-1185">Reference proteome</keyword>
<dbReference type="InterPro" id="IPR056493">
    <property type="entry name" value="HVO_0513_N"/>
</dbReference>
<evidence type="ECO:0000256" key="1">
    <source>
        <dbReference type="ARBA" id="ARBA00023015"/>
    </source>
</evidence>
<dbReference type="AlphaFoldDB" id="A0ABD6CAC9"/>